<dbReference type="Proteomes" id="UP001324115">
    <property type="component" value="Unassembled WGS sequence"/>
</dbReference>
<protein>
    <submittedName>
        <fullName evidence="3">Uncharacterized protein</fullName>
    </submittedName>
</protein>
<reference evidence="3 4" key="1">
    <citation type="journal article" date="2023" name="G3 (Bethesda)">
        <title>A haplotype-resolved chromosome-scale genome for Quercus rubra L. provides insights into the genetics of adaptive traits for red oak species.</title>
        <authorList>
            <person name="Kapoor B."/>
            <person name="Jenkins J."/>
            <person name="Schmutz J."/>
            <person name="Zhebentyayeva T."/>
            <person name="Kuelheim C."/>
            <person name="Coggeshall M."/>
            <person name="Heim C."/>
            <person name="Lasky J.R."/>
            <person name="Leites L."/>
            <person name="Islam-Faridi N."/>
            <person name="Romero-Severson J."/>
            <person name="DeLeo V.L."/>
            <person name="Lucas S.M."/>
            <person name="Lazic D."/>
            <person name="Gailing O."/>
            <person name="Carlson J."/>
            <person name="Staton M."/>
        </authorList>
    </citation>
    <scope>NUCLEOTIDE SEQUENCE [LARGE SCALE GENOMIC DNA]</scope>
    <source>
        <strain evidence="3">Pseudo-F2</strain>
    </source>
</reference>
<dbReference type="PANTHER" id="PTHR44472">
    <property type="entry name" value="DDB1- AND CUL4-ASSOCIATED FACTOR 4-RELATED"/>
    <property type="match status" value="1"/>
</dbReference>
<evidence type="ECO:0000313" key="4">
    <source>
        <dbReference type="Proteomes" id="UP001324115"/>
    </source>
</evidence>
<evidence type="ECO:0000256" key="2">
    <source>
        <dbReference type="ARBA" id="ARBA00022737"/>
    </source>
</evidence>
<organism evidence="3 4">
    <name type="scientific">Quercus rubra</name>
    <name type="common">Northern red oak</name>
    <name type="synonym">Quercus borealis</name>
    <dbReference type="NCBI Taxonomy" id="3512"/>
    <lineage>
        <taxon>Eukaryota</taxon>
        <taxon>Viridiplantae</taxon>
        <taxon>Streptophyta</taxon>
        <taxon>Embryophyta</taxon>
        <taxon>Tracheophyta</taxon>
        <taxon>Spermatophyta</taxon>
        <taxon>Magnoliopsida</taxon>
        <taxon>eudicotyledons</taxon>
        <taxon>Gunneridae</taxon>
        <taxon>Pentapetalae</taxon>
        <taxon>rosids</taxon>
        <taxon>fabids</taxon>
        <taxon>Fagales</taxon>
        <taxon>Fagaceae</taxon>
        <taxon>Quercus</taxon>
    </lineage>
</organism>
<gene>
    <name evidence="3" type="ORF">RGQ29_006576</name>
</gene>
<dbReference type="PANTHER" id="PTHR44472:SF1">
    <property type="entry name" value="DDB1 AND CUL4 ASSOCIATED FACTOR 4"/>
    <property type="match status" value="1"/>
</dbReference>
<dbReference type="AlphaFoldDB" id="A0AAN7E7M0"/>
<comment type="caution">
    <text evidence="3">The sequence shown here is derived from an EMBL/GenBank/DDBJ whole genome shotgun (WGS) entry which is preliminary data.</text>
</comment>
<keyword evidence="1" id="KW-0853">WD repeat</keyword>
<proteinExistence type="predicted"/>
<evidence type="ECO:0000313" key="3">
    <source>
        <dbReference type="EMBL" id="KAK4564552.1"/>
    </source>
</evidence>
<evidence type="ECO:0000256" key="1">
    <source>
        <dbReference type="ARBA" id="ARBA00022574"/>
    </source>
</evidence>
<keyword evidence="2" id="KW-0677">Repeat</keyword>
<dbReference type="InterPro" id="IPR052254">
    <property type="entry name" value="CUL4-DDB1_E3_ligase_receptor"/>
</dbReference>
<sequence length="71" mass="8089">MPQDLPGFYYDKEKNRYFPIKGPIPGSSRSSSVAIAQETTPKSTRICILFFYMYILKISFCEGGMSKNLIL</sequence>
<keyword evidence="4" id="KW-1185">Reference proteome</keyword>
<dbReference type="EMBL" id="JAXUIC010000011">
    <property type="protein sequence ID" value="KAK4564552.1"/>
    <property type="molecule type" value="Genomic_DNA"/>
</dbReference>
<name>A0AAN7E7M0_QUERU</name>
<accession>A0AAN7E7M0</accession>